<evidence type="ECO:0000256" key="2">
    <source>
        <dbReference type="ARBA" id="ARBA00005692"/>
    </source>
</evidence>
<proteinExistence type="inferred from homology"/>
<keyword evidence="4 6" id="KW-1133">Transmembrane helix</keyword>
<comment type="similarity">
    <text evidence="2 6">Belongs to the nematode receptor-like protein srg family.</text>
</comment>
<dbReference type="InterPro" id="IPR000609">
    <property type="entry name" value="7TM_GPCR_serpentine_rcpt_Srg"/>
</dbReference>
<feature type="transmembrane region" description="Helical" evidence="6">
    <location>
        <begin position="127"/>
        <end position="152"/>
    </location>
</feature>
<dbReference type="PANTHER" id="PTHR31552:SF8">
    <property type="entry name" value="SERPENTINE RECEPTOR CLASS GAMMA"/>
    <property type="match status" value="1"/>
</dbReference>
<protein>
    <recommendedName>
        <fullName evidence="6">Serpentine receptor class gamma</fullName>
    </recommendedName>
</protein>
<keyword evidence="8" id="KW-1185">Reference proteome</keyword>
<feature type="transmembrane region" description="Helical" evidence="6">
    <location>
        <begin position="237"/>
        <end position="256"/>
    </location>
</feature>
<keyword evidence="5 6" id="KW-0472">Membrane</keyword>
<feature type="transmembrane region" description="Helical" evidence="6">
    <location>
        <begin position="196"/>
        <end position="217"/>
    </location>
</feature>
<accession>A0A2A6C029</accession>
<dbReference type="GO" id="GO:0004888">
    <property type="term" value="F:transmembrane signaling receptor activity"/>
    <property type="evidence" value="ECO:0007669"/>
    <property type="project" value="InterPro"/>
</dbReference>
<organism evidence="7 8">
    <name type="scientific">Pristionchus pacificus</name>
    <name type="common">Parasitic nematode worm</name>
    <dbReference type="NCBI Taxonomy" id="54126"/>
    <lineage>
        <taxon>Eukaryota</taxon>
        <taxon>Metazoa</taxon>
        <taxon>Ecdysozoa</taxon>
        <taxon>Nematoda</taxon>
        <taxon>Chromadorea</taxon>
        <taxon>Rhabditida</taxon>
        <taxon>Rhabditina</taxon>
        <taxon>Diplogasteromorpha</taxon>
        <taxon>Diplogasteroidea</taxon>
        <taxon>Neodiplogasteridae</taxon>
        <taxon>Pristionchus</taxon>
    </lineage>
</organism>
<dbReference type="AlphaFoldDB" id="A0A2A6C029"/>
<accession>A0A8R1YEP6</accession>
<evidence type="ECO:0000256" key="3">
    <source>
        <dbReference type="ARBA" id="ARBA00022692"/>
    </source>
</evidence>
<reference evidence="7" key="2">
    <citation type="submission" date="2022-06" db="UniProtKB">
        <authorList>
            <consortium name="EnsemblMetazoa"/>
        </authorList>
    </citation>
    <scope>IDENTIFICATION</scope>
    <source>
        <strain evidence="7">PS312</strain>
    </source>
</reference>
<evidence type="ECO:0000256" key="1">
    <source>
        <dbReference type="ARBA" id="ARBA00004141"/>
    </source>
</evidence>
<gene>
    <name evidence="7" type="primary">WBGene00101339</name>
</gene>
<feature type="transmembrane region" description="Helical" evidence="6">
    <location>
        <begin position="81"/>
        <end position="107"/>
    </location>
</feature>
<evidence type="ECO:0000313" key="7">
    <source>
        <dbReference type="EnsemblMetazoa" id="PPA11785.1"/>
    </source>
</evidence>
<dbReference type="Pfam" id="PF02118">
    <property type="entry name" value="Srg"/>
    <property type="match status" value="1"/>
</dbReference>
<dbReference type="GO" id="GO:0007606">
    <property type="term" value="P:sensory perception of chemical stimulus"/>
    <property type="evidence" value="ECO:0007669"/>
    <property type="project" value="UniProtKB-UniRule"/>
</dbReference>
<comment type="subcellular location">
    <subcellularLocation>
        <location evidence="1">Membrane</location>
        <topology evidence="1">Multi-pass membrane protein</topology>
    </subcellularLocation>
</comment>
<evidence type="ECO:0000313" key="8">
    <source>
        <dbReference type="Proteomes" id="UP000005239"/>
    </source>
</evidence>
<keyword evidence="3 6" id="KW-0812">Transmembrane</keyword>
<feature type="transmembrane region" description="Helical" evidence="6">
    <location>
        <begin position="172"/>
        <end position="189"/>
    </location>
</feature>
<evidence type="ECO:0000256" key="6">
    <source>
        <dbReference type="RuleBase" id="RU280813"/>
    </source>
</evidence>
<dbReference type="GO" id="GO:0016020">
    <property type="term" value="C:membrane"/>
    <property type="evidence" value="ECO:0007669"/>
    <property type="project" value="UniProtKB-SubCell"/>
</dbReference>
<reference evidence="8" key="1">
    <citation type="journal article" date="2008" name="Nat. Genet.">
        <title>The Pristionchus pacificus genome provides a unique perspective on nematode lifestyle and parasitism.</title>
        <authorList>
            <person name="Dieterich C."/>
            <person name="Clifton S.W."/>
            <person name="Schuster L.N."/>
            <person name="Chinwalla A."/>
            <person name="Delehaunty K."/>
            <person name="Dinkelacker I."/>
            <person name="Fulton L."/>
            <person name="Fulton R."/>
            <person name="Godfrey J."/>
            <person name="Minx P."/>
            <person name="Mitreva M."/>
            <person name="Roeseler W."/>
            <person name="Tian H."/>
            <person name="Witte H."/>
            <person name="Yang S.P."/>
            <person name="Wilson R.K."/>
            <person name="Sommer R.J."/>
        </authorList>
    </citation>
    <scope>NUCLEOTIDE SEQUENCE [LARGE SCALE GENOMIC DNA]</scope>
    <source>
        <strain evidence="8">PS312</strain>
    </source>
</reference>
<dbReference type="EnsemblMetazoa" id="PPA11785.1">
    <property type="protein sequence ID" value="PPA11785.1"/>
    <property type="gene ID" value="WBGene00101339"/>
</dbReference>
<feature type="transmembrane region" description="Helical" evidence="6">
    <location>
        <begin position="41"/>
        <end position="61"/>
    </location>
</feature>
<evidence type="ECO:0000256" key="4">
    <source>
        <dbReference type="ARBA" id="ARBA00022989"/>
    </source>
</evidence>
<feature type="transmembrane region" description="Helical" evidence="6">
    <location>
        <begin position="12"/>
        <end position="29"/>
    </location>
</feature>
<dbReference type="Proteomes" id="UP000005239">
    <property type="component" value="Unassembled WGS sequence"/>
</dbReference>
<sequence>DFQMLVRNIIQAAYGIPGVFMYFIVIFAMRSQKRILSKSFISIFAITAIINTATWINSWLVIRLKTEAFMIPFYQLFEDQYFLGCLFIFLVQHFYYAQNVCVLLLALDRFAVIYAINRKTKFWSESYLLVSMLSHFLCLVLNVGTRLFVGILAFREGMTIEALVRKALFDPSYAQLAFGVVVFFICSVFNEISFFLISLCIFLAQILNLIVYGIITVDLALHDYTQNLPKYDFSGEVMLFSSDLFSIGPAFYTLLLPGPVRRLISHSIKTRLERYVERSQSSVVAIA</sequence>
<evidence type="ECO:0000256" key="5">
    <source>
        <dbReference type="ARBA" id="ARBA00023136"/>
    </source>
</evidence>
<dbReference type="PANTHER" id="PTHR31552">
    <property type="entry name" value="SERPENTINE RECEPTOR CLASS GAMMA"/>
    <property type="match status" value="1"/>
</dbReference>
<name>A0A2A6C029_PRIPA</name>